<dbReference type="EMBL" id="MCYL01000024">
    <property type="protein sequence ID" value="PML55060.1"/>
    <property type="molecule type" value="Genomic_DNA"/>
</dbReference>
<dbReference type="Proteomes" id="UP000235746">
    <property type="component" value="Unassembled WGS sequence"/>
</dbReference>
<proteinExistence type="predicted"/>
<sequence length="241" mass="27307">MTKLKLQAEVSRGDYKGTSLSPHKHKEDNKYVASLSRFEEDYVRVDTIEELATLVESGYGARMSNNAIPNAPSLIVSSNISNSAIIPIEPFEHLPTSIRERDLESDSVAKVRKEQSYLRAHLLQGKNVAKCSLCGEEFPFDLLVAAHIKKRSKCEDYEKLDFNNIATLMCKTGCDDFFEKGYIVVISGEIIQAKRKGLTSRVQFLIDQLVGNTVPNWNGSKQYYEWHQKAHYKKKAKTSNK</sequence>
<comment type="caution">
    <text evidence="1">The sequence shown here is derived from an EMBL/GenBank/DDBJ whole genome shotgun (WGS) entry which is preliminary data.</text>
</comment>
<reference evidence="2" key="1">
    <citation type="submission" date="2016-07" db="EMBL/GenBank/DDBJ databases">
        <title>Nontailed viruses are major unrecognized killers of bacteria in the ocean.</title>
        <authorList>
            <person name="Kauffman K."/>
            <person name="Hussain F."/>
            <person name="Yang J."/>
            <person name="Arevalo P."/>
            <person name="Brown J."/>
            <person name="Cutler M."/>
            <person name="Kelly L."/>
            <person name="Polz M.F."/>
        </authorList>
    </citation>
    <scope>NUCLEOTIDE SEQUENCE [LARGE SCALE GENOMIC DNA]</scope>
    <source>
        <strain evidence="2">10N.261.51.B8</strain>
    </source>
</reference>
<evidence type="ECO:0000313" key="2">
    <source>
        <dbReference type="Proteomes" id="UP000235746"/>
    </source>
</evidence>
<accession>A0A2N7IDQ3</accession>
<gene>
    <name evidence="1" type="ORF">BCT74_06940</name>
</gene>
<organism evidence="1 2">
    <name type="scientific">Vibrio lentus</name>
    <dbReference type="NCBI Taxonomy" id="136468"/>
    <lineage>
        <taxon>Bacteria</taxon>
        <taxon>Pseudomonadati</taxon>
        <taxon>Pseudomonadota</taxon>
        <taxon>Gammaproteobacteria</taxon>
        <taxon>Vibrionales</taxon>
        <taxon>Vibrionaceae</taxon>
        <taxon>Vibrio</taxon>
    </lineage>
</organism>
<name>A0A2N7IDQ3_9VIBR</name>
<evidence type="ECO:0000313" key="1">
    <source>
        <dbReference type="EMBL" id="PML55060.1"/>
    </source>
</evidence>
<protein>
    <recommendedName>
        <fullName evidence="3">HNH endonuclease</fullName>
    </recommendedName>
</protein>
<dbReference type="AlphaFoldDB" id="A0A2N7IDQ3"/>
<dbReference type="RefSeq" id="WP_102578702.1">
    <property type="nucleotide sequence ID" value="NZ_MCYL01000024.1"/>
</dbReference>
<evidence type="ECO:0008006" key="3">
    <source>
        <dbReference type="Google" id="ProtNLM"/>
    </source>
</evidence>